<accession>A0A6L7GFN6</accession>
<proteinExistence type="predicted"/>
<sequence>MALSLHSALIPSMMQVLGSVEGFVDKAHAWCDEHGHSHQEIIGARLIDDMLPFSYQVKSCWTHSAHAVASAQTGLFTPEMSPPPDSFDGLRDKLAEATTMLSAVDEAELENLAGNDMRFQIGDRLRMDFTVQDFLLSFSQPNFYFHAATAYDILRMKGLALGKRDYLGALRLKT</sequence>
<dbReference type="PANTHER" id="PTHR36922:SF1">
    <property type="entry name" value="DUF1993 DOMAIN-CONTAINING PROTEIN"/>
    <property type="match status" value="1"/>
</dbReference>
<dbReference type="OrthoDB" id="338237at2"/>
<dbReference type="SUPFAM" id="SSF109854">
    <property type="entry name" value="DinB/YfiT-like putative metalloenzymes"/>
    <property type="match status" value="1"/>
</dbReference>
<dbReference type="Pfam" id="PF09351">
    <property type="entry name" value="DUF1993"/>
    <property type="match status" value="1"/>
</dbReference>
<evidence type="ECO:0000313" key="1">
    <source>
        <dbReference type="EMBL" id="MXP14687.1"/>
    </source>
</evidence>
<organism evidence="1 2">
    <name type="scientific">Allopontixanthobacter confluentis</name>
    <dbReference type="NCBI Taxonomy" id="1849021"/>
    <lineage>
        <taxon>Bacteria</taxon>
        <taxon>Pseudomonadati</taxon>
        <taxon>Pseudomonadota</taxon>
        <taxon>Alphaproteobacteria</taxon>
        <taxon>Sphingomonadales</taxon>
        <taxon>Erythrobacteraceae</taxon>
        <taxon>Allopontixanthobacter</taxon>
    </lineage>
</organism>
<evidence type="ECO:0000313" key="2">
    <source>
        <dbReference type="Proteomes" id="UP000473531"/>
    </source>
</evidence>
<dbReference type="InterPro" id="IPR018531">
    <property type="entry name" value="DUF1993"/>
</dbReference>
<reference evidence="1 2" key="1">
    <citation type="submission" date="2019-12" db="EMBL/GenBank/DDBJ databases">
        <title>Genomic-based taxomic classification of the family Erythrobacteraceae.</title>
        <authorList>
            <person name="Xu L."/>
        </authorList>
    </citation>
    <scope>NUCLEOTIDE SEQUENCE [LARGE SCALE GENOMIC DNA]</scope>
    <source>
        <strain evidence="1 2">KCTC 52259</strain>
    </source>
</reference>
<dbReference type="EMBL" id="WTYU01000001">
    <property type="protein sequence ID" value="MXP14687.1"/>
    <property type="molecule type" value="Genomic_DNA"/>
</dbReference>
<dbReference type="InterPro" id="IPR034660">
    <property type="entry name" value="DinB/YfiT-like"/>
</dbReference>
<dbReference type="Proteomes" id="UP000473531">
    <property type="component" value="Unassembled WGS sequence"/>
</dbReference>
<gene>
    <name evidence="1" type="ORF">GRI44_07980</name>
</gene>
<name>A0A6L7GFN6_9SPHN</name>
<dbReference type="RefSeq" id="WP_160600973.1">
    <property type="nucleotide sequence ID" value="NZ_WTYU01000001.1"/>
</dbReference>
<dbReference type="Gene3D" id="1.20.120.450">
    <property type="entry name" value="dinb family like domain"/>
    <property type="match status" value="1"/>
</dbReference>
<keyword evidence="2" id="KW-1185">Reference proteome</keyword>
<dbReference type="AlphaFoldDB" id="A0A6L7GFN6"/>
<protein>
    <submittedName>
        <fullName evidence="1">DUF1993 family protein</fullName>
    </submittedName>
</protein>
<dbReference type="PANTHER" id="PTHR36922">
    <property type="entry name" value="BLL2446 PROTEIN"/>
    <property type="match status" value="1"/>
</dbReference>
<comment type="caution">
    <text evidence="1">The sequence shown here is derived from an EMBL/GenBank/DDBJ whole genome shotgun (WGS) entry which is preliminary data.</text>
</comment>